<dbReference type="AlphaFoldDB" id="A0AAP0IH94"/>
<feature type="compositionally biased region" description="Low complexity" evidence="1">
    <location>
        <begin position="74"/>
        <end position="92"/>
    </location>
</feature>
<dbReference type="PANTHER" id="PTHR34542">
    <property type="entry name" value="OS08G0359900 PROTEIN"/>
    <property type="match status" value="1"/>
</dbReference>
<comment type="caution">
    <text evidence="2">The sequence shown here is derived from an EMBL/GenBank/DDBJ whole genome shotgun (WGS) entry which is preliminary data.</text>
</comment>
<dbReference type="Proteomes" id="UP001420932">
    <property type="component" value="Unassembled WGS sequence"/>
</dbReference>
<evidence type="ECO:0000313" key="2">
    <source>
        <dbReference type="EMBL" id="KAK9115438.1"/>
    </source>
</evidence>
<sequence>MLLTRAGSARRKPHPPPEAEEEEEDPIPKATTTPLQLLISNKLKDLFASTSPPPPPPPPPALEDNGIRSDETSRSSTVRPGRTGSSGGSHSRPLTAMFRYRLLRSRPWRPMLLSIPEYTTPPTTPPD</sequence>
<evidence type="ECO:0000313" key="3">
    <source>
        <dbReference type="Proteomes" id="UP001420932"/>
    </source>
</evidence>
<evidence type="ECO:0000256" key="1">
    <source>
        <dbReference type="SAM" id="MobiDB-lite"/>
    </source>
</evidence>
<name>A0AAP0IH94_9MAGN</name>
<feature type="region of interest" description="Disordered" evidence="1">
    <location>
        <begin position="1"/>
        <end position="94"/>
    </location>
</feature>
<feature type="compositionally biased region" description="Pro residues" evidence="1">
    <location>
        <begin position="51"/>
        <end position="61"/>
    </location>
</feature>
<reference evidence="2 3" key="1">
    <citation type="submission" date="2024-01" db="EMBL/GenBank/DDBJ databases">
        <title>Genome assemblies of Stephania.</title>
        <authorList>
            <person name="Yang L."/>
        </authorList>
    </citation>
    <scope>NUCLEOTIDE SEQUENCE [LARGE SCALE GENOMIC DNA]</scope>
    <source>
        <strain evidence="2">YNDBR</strain>
        <tissue evidence="2">Leaf</tissue>
    </source>
</reference>
<feature type="compositionally biased region" description="Polar residues" evidence="1">
    <location>
        <begin position="30"/>
        <end position="39"/>
    </location>
</feature>
<accession>A0AAP0IH94</accession>
<gene>
    <name evidence="2" type="ORF">Syun_022235</name>
</gene>
<dbReference type="PANTHER" id="PTHR34542:SF1">
    <property type="entry name" value="OS08G0359900 PROTEIN"/>
    <property type="match status" value="1"/>
</dbReference>
<keyword evidence="3" id="KW-1185">Reference proteome</keyword>
<organism evidence="2 3">
    <name type="scientific">Stephania yunnanensis</name>
    <dbReference type="NCBI Taxonomy" id="152371"/>
    <lineage>
        <taxon>Eukaryota</taxon>
        <taxon>Viridiplantae</taxon>
        <taxon>Streptophyta</taxon>
        <taxon>Embryophyta</taxon>
        <taxon>Tracheophyta</taxon>
        <taxon>Spermatophyta</taxon>
        <taxon>Magnoliopsida</taxon>
        <taxon>Ranunculales</taxon>
        <taxon>Menispermaceae</taxon>
        <taxon>Menispermoideae</taxon>
        <taxon>Cissampelideae</taxon>
        <taxon>Stephania</taxon>
    </lineage>
</organism>
<protein>
    <submittedName>
        <fullName evidence="2">Uncharacterized protein</fullName>
    </submittedName>
</protein>
<proteinExistence type="predicted"/>
<dbReference type="EMBL" id="JBBNAF010000009">
    <property type="protein sequence ID" value="KAK9115438.1"/>
    <property type="molecule type" value="Genomic_DNA"/>
</dbReference>